<dbReference type="Gene3D" id="3.10.20.90">
    <property type="entry name" value="Phosphatidylinositol 3-kinase Catalytic Subunit, Chain A, domain 1"/>
    <property type="match status" value="1"/>
</dbReference>
<dbReference type="AlphaFoldDB" id="A0AAV6HM19"/>
<dbReference type="PROSITE" id="PS51745">
    <property type="entry name" value="PB1"/>
    <property type="match status" value="1"/>
</dbReference>
<dbReference type="InterPro" id="IPR000270">
    <property type="entry name" value="PB1_dom"/>
</dbReference>
<keyword evidence="1" id="KW-0472">Membrane</keyword>
<evidence type="ECO:0000313" key="4">
    <source>
        <dbReference type="Proteomes" id="UP000823749"/>
    </source>
</evidence>
<dbReference type="Pfam" id="PF00564">
    <property type="entry name" value="PB1"/>
    <property type="match status" value="1"/>
</dbReference>
<dbReference type="Proteomes" id="UP000823749">
    <property type="component" value="Unassembled WGS sequence"/>
</dbReference>
<comment type="caution">
    <text evidence="3">The sequence shown here is derived from an EMBL/GenBank/DDBJ whole genome shotgun (WGS) entry which is preliminary data.</text>
</comment>
<feature type="transmembrane region" description="Helical" evidence="1">
    <location>
        <begin position="51"/>
        <end position="77"/>
    </location>
</feature>
<dbReference type="GO" id="GO:0003700">
    <property type="term" value="F:DNA-binding transcription factor activity"/>
    <property type="evidence" value="ECO:0007669"/>
    <property type="project" value="InterPro"/>
</dbReference>
<keyword evidence="1" id="KW-1133">Transmembrane helix</keyword>
<keyword evidence="1" id="KW-0812">Transmembrane</keyword>
<keyword evidence="4" id="KW-1185">Reference proteome</keyword>
<dbReference type="PANTHER" id="PTHR32002:SF35">
    <property type="entry name" value="PROTEIN NLP6"/>
    <property type="match status" value="1"/>
</dbReference>
<protein>
    <recommendedName>
        <fullName evidence="2">PB1 domain-containing protein</fullName>
    </recommendedName>
</protein>
<evidence type="ECO:0000256" key="1">
    <source>
        <dbReference type="SAM" id="Phobius"/>
    </source>
</evidence>
<dbReference type="SUPFAM" id="SSF54277">
    <property type="entry name" value="CAD &amp; PB1 domains"/>
    <property type="match status" value="1"/>
</dbReference>
<reference evidence="3" key="1">
    <citation type="submission" date="2020-08" db="EMBL/GenBank/DDBJ databases">
        <title>Plant Genome Project.</title>
        <authorList>
            <person name="Zhang R.-G."/>
        </authorList>
    </citation>
    <scope>NUCLEOTIDE SEQUENCE</scope>
    <source>
        <strain evidence="3">WSP0</strain>
        <tissue evidence="3">Leaf</tissue>
    </source>
</reference>
<dbReference type="EMBL" id="JACTNZ010000036">
    <property type="protein sequence ID" value="KAG5512893.1"/>
    <property type="molecule type" value="Genomic_DNA"/>
</dbReference>
<gene>
    <name evidence="3" type="ORF">RHGRI_038717</name>
</gene>
<dbReference type="SMART" id="SM00666">
    <property type="entry name" value="PB1"/>
    <property type="match status" value="1"/>
</dbReference>
<organism evidence="3 4">
    <name type="scientific">Rhododendron griersonianum</name>
    <dbReference type="NCBI Taxonomy" id="479676"/>
    <lineage>
        <taxon>Eukaryota</taxon>
        <taxon>Viridiplantae</taxon>
        <taxon>Streptophyta</taxon>
        <taxon>Embryophyta</taxon>
        <taxon>Tracheophyta</taxon>
        <taxon>Spermatophyta</taxon>
        <taxon>Magnoliopsida</taxon>
        <taxon>eudicotyledons</taxon>
        <taxon>Gunneridae</taxon>
        <taxon>Pentapetalae</taxon>
        <taxon>asterids</taxon>
        <taxon>Ericales</taxon>
        <taxon>Ericaceae</taxon>
        <taxon>Ericoideae</taxon>
        <taxon>Rhodoreae</taxon>
        <taxon>Rhododendron</taxon>
    </lineage>
</organism>
<evidence type="ECO:0000259" key="2">
    <source>
        <dbReference type="PROSITE" id="PS51745"/>
    </source>
</evidence>
<evidence type="ECO:0000313" key="3">
    <source>
        <dbReference type="EMBL" id="KAG5512893.1"/>
    </source>
</evidence>
<dbReference type="PANTHER" id="PTHR32002">
    <property type="entry name" value="PROTEIN NLP8"/>
    <property type="match status" value="1"/>
</dbReference>
<name>A0AAV6HM19_9ERIC</name>
<dbReference type="InterPro" id="IPR045012">
    <property type="entry name" value="NLP"/>
</dbReference>
<sequence length="303" mass="33613">MWCGVPFWRVPADQHCWVLPVLLNGIVDRVRWKAWFSLMGRGSDQLSGLEMWSGGVVAAVGGIGAVVGVVVAACGWWRLGLNGDGAVAPILRPPDLLGEKNPSPTFKTLSTIEQITADNEMGCQNPKPNEFQPDSFEDLNFRNTEIGSIADMLSDWDFLALEEEPSLEGHVSGSVNLTVAACSDPAPCQHLMPTIPDTMTTTHMMPHLTAKGDMRFVTLKVTYGKKIIKFQFPLMSGIIELKEEVKKRLKLELDCFDIEYKDEDGDCIFLGCDEDLRNHLQLFSNQVIRLLVVDSDANTANFR</sequence>
<accession>A0AAV6HM19</accession>
<proteinExistence type="predicted"/>
<feature type="domain" description="PB1" evidence="2">
    <location>
        <begin position="216"/>
        <end position="295"/>
    </location>
</feature>
<dbReference type="InterPro" id="IPR053793">
    <property type="entry name" value="PB1-like"/>
</dbReference>